<dbReference type="SUPFAM" id="SSF46894">
    <property type="entry name" value="C-terminal effector domain of the bipartite response regulators"/>
    <property type="match status" value="1"/>
</dbReference>
<dbReference type="InterPro" id="IPR019734">
    <property type="entry name" value="TPR_rpt"/>
</dbReference>
<dbReference type="PANTHER" id="PTHR47691:SF3">
    <property type="entry name" value="HTH-TYPE TRANSCRIPTIONAL REGULATOR RV0890C-RELATED"/>
    <property type="match status" value="1"/>
</dbReference>
<protein>
    <submittedName>
        <fullName evidence="5">Predicted ATPase</fullName>
    </submittedName>
</protein>
<dbReference type="PROSITE" id="PS51755">
    <property type="entry name" value="OMPR_PHOB"/>
    <property type="match status" value="1"/>
</dbReference>
<evidence type="ECO:0000313" key="6">
    <source>
        <dbReference type="Proteomes" id="UP000183376"/>
    </source>
</evidence>
<dbReference type="Pfam" id="PF03704">
    <property type="entry name" value="BTAD"/>
    <property type="match status" value="1"/>
</dbReference>
<dbReference type="GO" id="GO:0000160">
    <property type="term" value="P:phosphorelay signal transduction system"/>
    <property type="evidence" value="ECO:0007669"/>
    <property type="project" value="InterPro"/>
</dbReference>
<evidence type="ECO:0000256" key="3">
    <source>
        <dbReference type="PROSITE-ProRule" id="PRU01091"/>
    </source>
</evidence>
<evidence type="ECO:0000259" key="4">
    <source>
        <dbReference type="PROSITE" id="PS51755"/>
    </source>
</evidence>
<dbReference type="GO" id="GO:0006355">
    <property type="term" value="P:regulation of DNA-templated transcription"/>
    <property type="evidence" value="ECO:0007669"/>
    <property type="project" value="InterPro"/>
</dbReference>
<dbReference type="SMART" id="SM00028">
    <property type="entry name" value="TPR"/>
    <property type="match status" value="3"/>
</dbReference>
<dbReference type="AlphaFoldDB" id="A0A1G9WJY1"/>
<reference evidence="5 6" key="1">
    <citation type="submission" date="2016-10" db="EMBL/GenBank/DDBJ databases">
        <authorList>
            <person name="de Groot N.N."/>
        </authorList>
    </citation>
    <scope>NUCLEOTIDE SEQUENCE [LARGE SCALE GENOMIC DNA]</scope>
    <source>
        <strain evidence="5 6">DSM 44149</strain>
    </source>
</reference>
<dbReference type="Gene3D" id="1.10.10.10">
    <property type="entry name" value="Winged helix-like DNA-binding domain superfamily/Winged helix DNA-binding domain"/>
    <property type="match status" value="1"/>
</dbReference>
<dbReference type="Proteomes" id="UP000183376">
    <property type="component" value="Chromosome I"/>
</dbReference>
<dbReference type="SUPFAM" id="SSF48452">
    <property type="entry name" value="TPR-like"/>
    <property type="match status" value="3"/>
</dbReference>
<dbReference type="eggNOG" id="COG3629">
    <property type="taxonomic scope" value="Bacteria"/>
</dbReference>
<evidence type="ECO:0000256" key="2">
    <source>
        <dbReference type="ARBA" id="ARBA00023125"/>
    </source>
</evidence>
<dbReference type="InterPro" id="IPR011990">
    <property type="entry name" value="TPR-like_helical_dom_sf"/>
</dbReference>
<dbReference type="Pfam" id="PF00486">
    <property type="entry name" value="Trans_reg_C"/>
    <property type="match status" value="1"/>
</dbReference>
<dbReference type="CDD" id="cd15831">
    <property type="entry name" value="BTAD"/>
    <property type="match status" value="1"/>
</dbReference>
<dbReference type="RefSeq" id="WP_030429763.1">
    <property type="nucleotide sequence ID" value="NZ_JOEF01000008.1"/>
</dbReference>
<dbReference type="InterPro" id="IPR001867">
    <property type="entry name" value="OmpR/PhoB-type_DNA-bd"/>
</dbReference>
<dbReference type="InterPro" id="IPR005158">
    <property type="entry name" value="BTAD"/>
</dbReference>
<dbReference type="InterPro" id="IPR036388">
    <property type="entry name" value="WH-like_DNA-bd_sf"/>
</dbReference>
<keyword evidence="2 3" id="KW-0238">DNA-binding</keyword>
<evidence type="ECO:0000313" key="5">
    <source>
        <dbReference type="EMBL" id="SDM84563.1"/>
    </source>
</evidence>
<proteinExistence type="inferred from homology"/>
<gene>
    <name evidence="5" type="ORF">SAMN04489726_3645</name>
</gene>
<dbReference type="SMART" id="SM00862">
    <property type="entry name" value="Trans_reg_C"/>
    <property type="match status" value="1"/>
</dbReference>
<dbReference type="Gene3D" id="3.40.50.300">
    <property type="entry name" value="P-loop containing nucleotide triphosphate hydrolases"/>
    <property type="match status" value="1"/>
</dbReference>
<dbReference type="InterPro" id="IPR027417">
    <property type="entry name" value="P-loop_NTPase"/>
</dbReference>
<dbReference type="Pfam" id="PF13424">
    <property type="entry name" value="TPR_12"/>
    <property type="match status" value="1"/>
</dbReference>
<dbReference type="PRINTS" id="PR00364">
    <property type="entry name" value="DISEASERSIST"/>
</dbReference>
<organism evidence="5 6">
    <name type="scientific">Allokutzneria albata</name>
    <name type="common">Kibdelosporangium albatum</name>
    <dbReference type="NCBI Taxonomy" id="211114"/>
    <lineage>
        <taxon>Bacteria</taxon>
        <taxon>Bacillati</taxon>
        <taxon>Actinomycetota</taxon>
        <taxon>Actinomycetes</taxon>
        <taxon>Pseudonocardiales</taxon>
        <taxon>Pseudonocardiaceae</taxon>
        <taxon>Allokutzneria</taxon>
    </lineage>
</organism>
<name>A0A1G9WJY1_ALLAB</name>
<evidence type="ECO:0000256" key="1">
    <source>
        <dbReference type="ARBA" id="ARBA00005820"/>
    </source>
</evidence>
<feature type="domain" description="OmpR/PhoB-type" evidence="4">
    <location>
        <begin position="1"/>
        <end position="90"/>
    </location>
</feature>
<dbReference type="SUPFAM" id="SSF52540">
    <property type="entry name" value="P-loop containing nucleoside triphosphate hydrolases"/>
    <property type="match status" value="1"/>
</dbReference>
<dbReference type="InterPro" id="IPR016032">
    <property type="entry name" value="Sig_transdc_resp-reg_C-effctor"/>
</dbReference>
<feature type="DNA-binding region" description="OmpR/PhoB-type" evidence="3">
    <location>
        <begin position="1"/>
        <end position="90"/>
    </location>
</feature>
<dbReference type="PANTHER" id="PTHR47691">
    <property type="entry name" value="REGULATOR-RELATED"/>
    <property type="match status" value="1"/>
</dbReference>
<dbReference type="STRING" id="211114.SAMN04489726_3645"/>
<dbReference type="SMART" id="SM01043">
    <property type="entry name" value="BTAD"/>
    <property type="match status" value="1"/>
</dbReference>
<sequence length="1024" mass="111364">MRFGLLGPLAVWTSDGHPVRVPEPKVRALLAALLVHEGRVVSADRLVEDLWGERQPGNPLNALQTKVSQLRGTLGRDVVLRAAPGYRIRAGSVDVEEFRALTARARAAGDPRERAELFASALALWRGPALADFADEPFAAPSIQRLEEERLAAQEDWADARLALGEHGAVIGELGGLVARHPLRERLRALHIRALYRAGRQSEALAGYTELRDRLADELGLDPGPELAALHQAVLEQAPGLSPPKSNLPAAIGELIGRDEAVRAVRARLGESRLVTLIGPGGVGKTRLGVEVARRLGDSFADGVWLLEFAGMDRQAACPPDEWVVAAIAATLGVREEPTPGPRPDLPDRLAEALRHKEILLIADNCEHLVGQIADVMGRVLRRAPGVRVLATSQEPLGLSGEVLWPVPPLEVPGRSSDLAAAREFSAIRLFETRAGITVDEDTAPVVAEICRRLDGIPLALELAATKVRVLGVHQLLNRLGDRFRLLAGGPRDAPARQRTLRAMIDWSWELLGEPERVLLRRLAIHAESCSLEAAEAVSGDGADVLELLSGLVDRSLVVSQTRGGAEPRYRLLESVAAYALERVHEAGEFDELRLRHAHYYVDLAERAAPRLNGHDQRQWLDLLDAETPNMRAALETAVQQGDSGLAQRLVTALSWYWFLRGRLGEASRSLRLAGGSPATRAWLTGIAVLEGQRPDLGVLDAAEELEDSRALWFLGYCMSTVGDMQTGERMTLLALKRFEETGDQWGIAAATTDRVSQQMHKGEFADAKELANRIARMFADLGDRWGQLQASFTLGTLAEISGDYERAAALHREGLRMAEELSLWPEASYQLSWLGRIALLTKDFVRARDFHERARRLGVEQNFPPAEMYAVTGLALGARREGDFDEAEEHLHRVLAWHRDVGYQEAGALALAELGFIEEQRGNASSARRLHEQGLALARRTGDPRAIALALEGLAGVHALAGELSRAARLLGAADAARRSVGMPLPAAERGDVDRISAAVGPGYAADFEWGKGASLADLGFDA</sequence>
<dbReference type="EMBL" id="LT629701">
    <property type="protein sequence ID" value="SDM84563.1"/>
    <property type="molecule type" value="Genomic_DNA"/>
</dbReference>
<accession>A0A1G9WJY1</accession>
<dbReference type="Gene3D" id="1.25.40.10">
    <property type="entry name" value="Tetratricopeptide repeat domain"/>
    <property type="match status" value="3"/>
</dbReference>
<dbReference type="OrthoDB" id="9812579at2"/>
<dbReference type="GO" id="GO:0003677">
    <property type="term" value="F:DNA binding"/>
    <property type="evidence" value="ECO:0007669"/>
    <property type="project" value="UniProtKB-UniRule"/>
</dbReference>
<dbReference type="eggNOG" id="COG3903">
    <property type="taxonomic scope" value="Bacteria"/>
</dbReference>
<dbReference type="InterPro" id="IPR058852">
    <property type="entry name" value="HTH_77"/>
</dbReference>
<comment type="similarity">
    <text evidence="1">Belongs to the AfsR/DnrI/RedD regulatory family.</text>
</comment>
<dbReference type="Pfam" id="PF25872">
    <property type="entry name" value="HTH_77"/>
    <property type="match status" value="1"/>
</dbReference>
<keyword evidence="6" id="KW-1185">Reference proteome</keyword>